<dbReference type="InterPro" id="IPR044742">
    <property type="entry name" value="DEAD/DEAH_RhlB"/>
</dbReference>
<dbReference type="AlphaFoldDB" id="J0P4U5"/>
<evidence type="ECO:0000256" key="5">
    <source>
        <dbReference type="ARBA" id="ARBA00038437"/>
    </source>
</evidence>
<evidence type="ECO:0000313" key="13">
    <source>
        <dbReference type="Proteomes" id="UP000005113"/>
    </source>
</evidence>
<dbReference type="Gene3D" id="3.40.50.300">
    <property type="entry name" value="P-loop containing nucleotide triphosphate hydrolases"/>
    <property type="match status" value="2"/>
</dbReference>
<reference evidence="13" key="1">
    <citation type="journal article" date="2012" name="Stand. Genomic Sci.">
        <title>Permanent draft genome sequence of the gliding predator Saprospira grandis strain Sa g1 (= HR1).</title>
        <authorList>
            <person name="Mavromatis K."/>
            <person name="Chertkov O."/>
            <person name="Lapidus A."/>
            <person name="Nolan M."/>
            <person name="Lucas S."/>
            <person name="Tice H."/>
            <person name="Del Rio T.G."/>
            <person name="Cheng J.F."/>
            <person name="Han C."/>
            <person name="Tapia R."/>
            <person name="Bruce D."/>
            <person name="Goodwin L.A."/>
            <person name="Pitluck S."/>
            <person name="Huntemann M."/>
            <person name="Liolios K."/>
            <person name="Pagani I."/>
            <person name="Ivanova N."/>
            <person name="Mikhailova N."/>
            <person name="Pati A."/>
            <person name="Chen A."/>
            <person name="Palaniappan K."/>
            <person name="Land M."/>
            <person name="Brambilla E.M."/>
            <person name="Rohde M."/>
            <person name="Spring S."/>
            <person name="Goker M."/>
            <person name="Detter J.C."/>
            <person name="Bristow J."/>
            <person name="Eisen J.A."/>
            <person name="Markowitz V."/>
            <person name="Hugenholtz P."/>
            <person name="Kyrpides N.C."/>
            <person name="Klenk H.P."/>
            <person name="Woyke T."/>
        </authorList>
    </citation>
    <scope>NUCLEOTIDE SEQUENCE [LARGE SCALE GENOMIC DNA]</scope>
    <source>
        <strain evidence="13">DSM 2844</strain>
    </source>
</reference>
<keyword evidence="3 7" id="KW-0347">Helicase</keyword>
<feature type="domain" description="DEAD-box RNA helicase Q" evidence="11">
    <location>
        <begin position="2"/>
        <end position="30"/>
    </location>
</feature>
<dbReference type="HOGENOM" id="CLU_003041_21_0_10"/>
<feature type="compositionally biased region" description="Basic and acidic residues" evidence="8">
    <location>
        <begin position="445"/>
        <end position="459"/>
    </location>
</feature>
<dbReference type="InterPro" id="IPR000629">
    <property type="entry name" value="RNA-helicase_DEAD-box_CS"/>
</dbReference>
<feature type="domain" description="Helicase ATP-binding" evidence="9">
    <location>
        <begin position="34"/>
        <end position="206"/>
    </location>
</feature>
<evidence type="ECO:0000256" key="8">
    <source>
        <dbReference type="SAM" id="MobiDB-lite"/>
    </source>
</evidence>
<feature type="short sequence motif" description="Q motif" evidence="6">
    <location>
        <begin position="2"/>
        <end position="30"/>
    </location>
</feature>
<keyword evidence="4 7" id="KW-0067">ATP-binding</keyword>
<dbReference type="SUPFAM" id="SSF52540">
    <property type="entry name" value="P-loop containing nucleoside triphosphate hydrolases"/>
    <property type="match status" value="1"/>
</dbReference>
<evidence type="ECO:0000313" key="12">
    <source>
        <dbReference type="EMBL" id="EJF52452.1"/>
    </source>
</evidence>
<dbReference type="PROSITE" id="PS51192">
    <property type="entry name" value="HELICASE_ATP_BIND_1"/>
    <property type="match status" value="1"/>
</dbReference>
<evidence type="ECO:0000259" key="10">
    <source>
        <dbReference type="PROSITE" id="PS51194"/>
    </source>
</evidence>
<accession>J0P4U5</accession>
<keyword evidence="2 7" id="KW-0378">Hydrolase</keyword>
<dbReference type="Proteomes" id="UP000005113">
    <property type="component" value="Unassembled WGS sequence"/>
</dbReference>
<dbReference type="PANTHER" id="PTHR47959">
    <property type="entry name" value="ATP-DEPENDENT RNA HELICASE RHLE-RELATED"/>
    <property type="match status" value="1"/>
</dbReference>
<dbReference type="PANTHER" id="PTHR47959:SF13">
    <property type="entry name" value="ATP-DEPENDENT RNA HELICASE RHLE"/>
    <property type="match status" value="1"/>
</dbReference>
<dbReference type="InterPro" id="IPR011545">
    <property type="entry name" value="DEAD/DEAH_box_helicase_dom"/>
</dbReference>
<dbReference type="SMART" id="SM00487">
    <property type="entry name" value="DEXDc"/>
    <property type="match status" value="1"/>
</dbReference>
<dbReference type="CDD" id="cd18787">
    <property type="entry name" value="SF2_C_DEAD"/>
    <property type="match status" value="1"/>
</dbReference>
<proteinExistence type="inferred from homology"/>
<dbReference type="PROSITE" id="PS51194">
    <property type="entry name" value="HELICASE_CTER"/>
    <property type="match status" value="1"/>
</dbReference>
<evidence type="ECO:0000256" key="7">
    <source>
        <dbReference type="RuleBase" id="RU000492"/>
    </source>
</evidence>
<evidence type="ECO:0000256" key="4">
    <source>
        <dbReference type="ARBA" id="ARBA00022840"/>
    </source>
</evidence>
<dbReference type="EMBL" id="JH719942">
    <property type="protein sequence ID" value="EJF52452.1"/>
    <property type="molecule type" value="Genomic_DNA"/>
</dbReference>
<dbReference type="GO" id="GO:0005524">
    <property type="term" value="F:ATP binding"/>
    <property type="evidence" value="ECO:0007669"/>
    <property type="project" value="UniProtKB-KW"/>
</dbReference>
<dbReference type="InterPro" id="IPR014014">
    <property type="entry name" value="RNA_helicase_DEAD_Q_motif"/>
</dbReference>
<dbReference type="InterPro" id="IPR027417">
    <property type="entry name" value="P-loop_NTPase"/>
</dbReference>
<dbReference type="CDD" id="cd00268">
    <property type="entry name" value="DEADc"/>
    <property type="match status" value="1"/>
</dbReference>
<dbReference type="InterPro" id="IPR014001">
    <property type="entry name" value="Helicase_ATP-bd"/>
</dbReference>
<dbReference type="GO" id="GO:0003724">
    <property type="term" value="F:RNA helicase activity"/>
    <property type="evidence" value="ECO:0007669"/>
    <property type="project" value="InterPro"/>
</dbReference>
<feature type="domain" description="Helicase C-terminal" evidence="10">
    <location>
        <begin position="233"/>
        <end position="377"/>
    </location>
</feature>
<dbReference type="PROSITE" id="PS00039">
    <property type="entry name" value="DEAD_ATP_HELICASE"/>
    <property type="match status" value="1"/>
</dbReference>
<evidence type="ECO:0000256" key="3">
    <source>
        <dbReference type="ARBA" id="ARBA00022806"/>
    </source>
</evidence>
<feature type="compositionally biased region" description="Basic residues" evidence="8">
    <location>
        <begin position="486"/>
        <end position="497"/>
    </location>
</feature>
<dbReference type="InterPro" id="IPR001650">
    <property type="entry name" value="Helicase_C-like"/>
</dbReference>
<feature type="region of interest" description="Disordered" evidence="8">
    <location>
        <begin position="435"/>
        <end position="497"/>
    </location>
</feature>
<dbReference type="Pfam" id="PF00271">
    <property type="entry name" value="Helicase_C"/>
    <property type="match status" value="1"/>
</dbReference>
<dbReference type="Pfam" id="PF00270">
    <property type="entry name" value="DEAD"/>
    <property type="match status" value="1"/>
</dbReference>
<dbReference type="PROSITE" id="PS51195">
    <property type="entry name" value="Q_MOTIF"/>
    <property type="match status" value="1"/>
</dbReference>
<dbReference type="GO" id="GO:0005829">
    <property type="term" value="C:cytosol"/>
    <property type="evidence" value="ECO:0007669"/>
    <property type="project" value="TreeGrafter"/>
</dbReference>
<dbReference type="InterPro" id="IPR050079">
    <property type="entry name" value="DEAD_box_RNA_helicase"/>
</dbReference>
<evidence type="ECO:0000256" key="2">
    <source>
        <dbReference type="ARBA" id="ARBA00022801"/>
    </source>
</evidence>
<dbReference type="GO" id="GO:0003676">
    <property type="term" value="F:nucleic acid binding"/>
    <property type="evidence" value="ECO:0007669"/>
    <property type="project" value="InterPro"/>
</dbReference>
<dbReference type="GO" id="GO:0016787">
    <property type="term" value="F:hydrolase activity"/>
    <property type="evidence" value="ECO:0007669"/>
    <property type="project" value="UniProtKB-KW"/>
</dbReference>
<sequence length="497" mass="56116">MLTFKELGLSQPTLKAIAEMGFENPSEIQHEAIPELLEQDRDFLGLAQTGTGKTAAFGLPLIERMDSQMPLTQALILAPTRELGQQIAKQLALFGKYQQRVNMLAVYGGAPIVKQLKALRSETQHIIIATPGRLIDLLKRGAVDLRGLRYLVLDEADEMLNMGFKEDLDEILEYTAEGKNLWLFSATMSKDIKGIVKRYMTNPLEVQLNSKQEVNENIEHQYVGLHYKDKSEALGRFLDAQPDMRAVVFCRTRRNTQELAELLIQRGYTADALHGDLSQAQRDQVMRRFRQHNLQMLIATDIAARGIDVDDLTHVFHYHLPDDLSYYTHRSGRTARAGKKGLSIAFVEKRDFHRLRHIEKMLGLKIKQADVPSAELIRNERLKTWCKNVSDQSIRANLTEEMKEQANLLFANLSKEELIDKVLAHELSKIQLGKMGAPQSFSEKGGGDRGRSGRKDGRRGGYKGKKRSGSGSGGAGKGRPNDRFSSFKKKKKKRGKY</sequence>
<keyword evidence="1 7" id="KW-0547">Nucleotide-binding</keyword>
<evidence type="ECO:0000259" key="9">
    <source>
        <dbReference type="PROSITE" id="PS51192"/>
    </source>
</evidence>
<name>J0P4U5_9BACT</name>
<gene>
    <name evidence="12" type="ORF">SapgrDRAFT_0709</name>
</gene>
<evidence type="ECO:0000256" key="6">
    <source>
        <dbReference type="PROSITE-ProRule" id="PRU00552"/>
    </source>
</evidence>
<protein>
    <submittedName>
        <fullName evidence="12">DNA/RNA helicase, superfamily II</fullName>
    </submittedName>
</protein>
<comment type="similarity">
    <text evidence="5 7">Belongs to the DEAD box helicase family.</text>
</comment>
<organism evidence="12 13">
    <name type="scientific">Saprospira grandis DSM 2844</name>
    <dbReference type="NCBI Taxonomy" id="694433"/>
    <lineage>
        <taxon>Bacteria</taxon>
        <taxon>Pseudomonadati</taxon>
        <taxon>Bacteroidota</taxon>
        <taxon>Saprospiria</taxon>
        <taxon>Saprospirales</taxon>
        <taxon>Saprospiraceae</taxon>
        <taxon>Saprospira</taxon>
    </lineage>
</organism>
<dbReference type="SMART" id="SM00490">
    <property type="entry name" value="HELICc"/>
    <property type="match status" value="1"/>
</dbReference>
<evidence type="ECO:0000256" key="1">
    <source>
        <dbReference type="ARBA" id="ARBA00022741"/>
    </source>
</evidence>
<evidence type="ECO:0000259" key="11">
    <source>
        <dbReference type="PROSITE" id="PS51195"/>
    </source>
</evidence>